<name>A0AA86QF03_9EUKA</name>
<evidence type="ECO:0000313" key="2">
    <source>
        <dbReference type="EMBL" id="CAL6007468.1"/>
    </source>
</evidence>
<dbReference type="Proteomes" id="UP001642409">
    <property type="component" value="Unassembled WGS sequence"/>
</dbReference>
<dbReference type="EMBL" id="CAXDID020000055">
    <property type="protein sequence ID" value="CAL6007468.1"/>
    <property type="molecule type" value="Genomic_DNA"/>
</dbReference>
<comment type="caution">
    <text evidence="1">The sequence shown here is derived from an EMBL/GenBank/DDBJ whole genome shotgun (WGS) entry which is preliminary data.</text>
</comment>
<sequence>MKQPTSLTHNIKSTFFTQLIGNLSENSMISDFILRRYNTNKQKLTNQLSNDSLKFEQMSSNFFQNIDQIEKDVQKTQIVFSYKPPQKPSKLLPYFQQFKSTKVKPFNYYNFETQTKNILEDTLNQIFQFNLNINASDQVKLQIIKNYQNMKLMNYKQHFQLQQIKNNKVVQLSEERVQLEGECICVYYIFDQYNNVIKGNTKPTKHKYQIEIGNNKRIESLKISILNCTGELGYEF</sequence>
<reference evidence="2 3" key="2">
    <citation type="submission" date="2024-07" db="EMBL/GenBank/DDBJ databases">
        <authorList>
            <person name="Akdeniz Z."/>
        </authorList>
    </citation>
    <scope>NUCLEOTIDE SEQUENCE [LARGE SCALE GENOMIC DNA]</scope>
</reference>
<accession>A0AA86QF03</accession>
<dbReference type="EMBL" id="CATOUU010000825">
    <property type="protein sequence ID" value="CAI9951829.1"/>
    <property type="molecule type" value="Genomic_DNA"/>
</dbReference>
<proteinExistence type="predicted"/>
<reference evidence="1" key="1">
    <citation type="submission" date="2023-06" db="EMBL/GenBank/DDBJ databases">
        <authorList>
            <person name="Kurt Z."/>
        </authorList>
    </citation>
    <scope>NUCLEOTIDE SEQUENCE</scope>
</reference>
<gene>
    <name evidence="2" type="ORF">HINF_LOCUS20657</name>
    <name evidence="1" type="ORF">HINF_LOCUS39474</name>
</gene>
<evidence type="ECO:0000313" key="1">
    <source>
        <dbReference type="EMBL" id="CAI9951829.1"/>
    </source>
</evidence>
<keyword evidence="3" id="KW-1185">Reference proteome</keyword>
<protein>
    <submittedName>
        <fullName evidence="2">Hypothetical_protein</fullName>
    </submittedName>
</protein>
<organism evidence="1">
    <name type="scientific">Hexamita inflata</name>
    <dbReference type="NCBI Taxonomy" id="28002"/>
    <lineage>
        <taxon>Eukaryota</taxon>
        <taxon>Metamonada</taxon>
        <taxon>Diplomonadida</taxon>
        <taxon>Hexamitidae</taxon>
        <taxon>Hexamitinae</taxon>
        <taxon>Hexamita</taxon>
    </lineage>
</organism>
<evidence type="ECO:0000313" key="3">
    <source>
        <dbReference type="Proteomes" id="UP001642409"/>
    </source>
</evidence>
<dbReference type="AlphaFoldDB" id="A0AA86QF03"/>